<dbReference type="EMBL" id="OZ004259">
    <property type="protein sequence ID" value="CAK7919595.1"/>
    <property type="molecule type" value="Genomic_DNA"/>
</dbReference>
<dbReference type="Proteomes" id="UP001497600">
    <property type="component" value="Chromosome G"/>
</dbReference>
<evidence type="ECO:0000256" key="2">
    <source>
        <dbReference type="ARBA" id="ARBA00023186"/>
    </source>
</evidence>
<proteinExistence type="inferred from homology"/>
<gene>
    <name evidence="3" type="primary">PFD1</name>
    <name evidence="3" type="ORF">CAAN4_G19174</name>
</gene>
<protein>
    <submittedName>
        <fullName evidence="3">Prefoldin subunit 1</fullName>
    </submittedName>
</protein>
<dbReference type="InterPro" id="IPR009053">
    <property type="entry name" value="Prefoldin"/>
</dbReference>
<evidence type="ECO:0000256" key="1">
    <source>
        <dbReference type="ARBA" id="ARBA00008045"/>
    </source>
</evidence>
<dbReference type="PANTHER" id="PTHR20903:SF0">
    <property type="entry name" value="PREFOLDIN SUBUNIT 1"/>
    <property type="match status" value="1"/>
</dbReference>
<accession>A0ABP0EIU7</accession>
<evidence type="ECO:0000313" key="4">
    <source>
        <dbReference type="Proteomes" id="UP001497600"/>
    </source>
</evidence>
<keyword evidence="4" id="KW-1185">Reference proteome</keyword>
<sequence length="122" mass="13801">MSVNQEALRKLLIEMDNQLSRSKAELSMCNLQLSRVDTNLRLIQSTKSRLNTLCTDGEPVWQGVGKTFVKTDVNTYLKGIATDEKEFSDSKSSLEKKKHYLETTLEKTVDSMSQIVNGDRKA</sequence>
<comment type="similarity">
    <text evidence="1">Belongs to the prefoldin subunit beta family.</text>
</comment>
<organism evidence="3 4">
    <name type="scientific">[Candida] anglica</name>
    <dbReference type="NCBI Taxonomy" id="148631"/>
    <lineage>
        <taxon>Eukaryota</taxon>
        <taxon>Fungi</taxon>
        <taxon>Dikarya</taxon>
        <taxon>Ascomycota</taxon>
        <taxon>Saccharomycotina</taxon>
        <taxon>Pichiomycetes</taxon>
        <taxon>Debaryomycetaceae</taxon>
        <taxon>Kurtzmaniella</taxon>
    </lineage>
</organism>
<dbReference type="InterPro" id="IPR002777">
    <property type="entry name" value="PFD_beta-like"/>
</dbReference>
<name>A0ABP0EIU7_9ASCO</name>
<reference evidence="3 4" key="1">
    <citation type="submission" date="2024-01" db="EMBL/GenBank/DDBJ databases">
        <authorList>
            <consortium name="Genoscope - CEA"/>
            <person name="William W."/>
        </authorList>
    </citation>
    <scope>NUCLEOTIDE SEQUENCE [LARGE SCALE GENOMIC DNA]</scope>
    <source>
        <strain evidence="3 4">29B2s-10</strain>
    </source>
</reference>
<dbReference type="Gene3D" id="1.10.287.370">
    <property type="match status" value="1"/>
</dbReference>
<evidence type="ECO:0000313" key="3">
    <source>
        <dbReference type="EMBL" id="CAK7919595.1"/>
    </source>
</evidence>
<dbReference type="SUPFAM" id="SSF46579">
    <property type="entry name" value="Prefoldin"/>
    <property type="match status" value="1"/>
</dbReference>
<dbReference type="Pfam" id="PF01920">
    <property type="entry name" value="Prefoldin_2"/>
    <property type="match status" value="1"/>
</dbReference>
<keyword evidence="2" id="KW-0143">Chaperone</keyword>
<dbReference type="PANTHER" id="PTHR20903">
    <property type="entry name" value="PREFOLDIN SUBUNIT 1-RELATED"/>
    <property type="match status" value="1"/>
</dbReference>